<feature type="region of interest" description="Disordered" evidence="15">
    <location>
        <begin position="313"/>
        <end position="367"/>
    </location>
</feature>
<feature type="compositionally biased region" description="Basic and acidic residues" evidence="15">
    <location>
        <begin position="1492"/>
        <end position="1501"/>
    </location>
</feature>
<dbReference type="GO" id="GO:0061630">
    <property type="term" value="F:ubiquitin protein ligase activity"/>
    <property type="evidence" value="ECO:0007669"/>
    <property type="project" value="UniProtKB-EC"/>
</dbReference>
<evidence type="ECO:0000256" key="15">
    <source>
        <dbReference type="SAM" id="MobiDB-lite"/>
    </source>
</evidence>
<dbReference type="GeneID" id="103267879"/>
<dbReference type="PROSITE" id="PS00518">
    <property type="entry name" value="ZF_RING_1"/>
    <property type="match status" value="1"/>
</dbReference>
<evidence type="ECO:0000259" key="16">
    <source>
        <dbReference type="PROSITE" id="PS50089"/>
    </source>
</evidence>
<feature type="region of interest" description="Disordered" evidence="15">
    <location>
        <begin position="869"/>
        <end position="912"/>
    </location>
</feature>
<dbReference type="OrthoDB" id="6105938at2759"/>
<comment type="function">
    <text evidence="12">E3 ubiquitin-protein ligase that specifically mediates the formation of 'Lys-6'-linked polyubiquitin chains and plays a central role in DNA repair by facilitating cellular responses to DNA damage. It is unclear whether it also mediates the formation of other types of polyubiquitin chains. The BRCA1-BARD1 heterodimer coordinates a diverse range of cellular pathways such as DNA damage repair, ubiquitination and transcriptional regulation to maintain genomic stability. Regulates centrosomal microtubule nucleation. Required for appropriate cell cycle arrests after ionizing irradiation in both the S-phase and the G2 phase of the cell cycle. Required for FANCD2 targeting to sites of DNA damage. Inhibits lipid synthesis by binding to inactive phosphorylated ACACA and preventing its dephosphorylation. Contributes to homologous recombination repair (HRR) via its direct interaction with PALB2, fine-tunes recombinational repair partly through its modulatory role in the PALB2-dependent loading of BRCA2-RAD51 repair machinery at DNA breaks. Component of the BRCA1-RBBP8 complex which regulates CHEK1 activation and controls cell cycle G2/M checkpoints on DNA damage via BRCA1-mediated ubiquitination of RBBP8. Acts as a transcriptional activator.</text>
</comment>
<evidence type="ECO:0000256" key="2">
    <source>
        <dbReference type="ARBA" id="ARBA00022679"/>
    </source>
</evidence>
<keyword evidence="6 13" id="KW-0863">Zinc-finger</keyword>
<dbReference type="PROSITE" id="PS50089">
    <property type="entry name" value="ZF_RING_2"/>
    <property type="match status" value="1"/>
</dbReference>
<evidence type="ECO:0000256" key="6">
    <source>
        <dbReference type="ARBA" id="ARBA00022771"/>
    </source>
</evidence>
<feature type="compositionally biased region" description="Basic and acidic residues" evidence="15">
    <location>
        <begin position="887"/>
        <end position="906"/>
    </location>
</feature>
<feature type="compositionally biased region" description="Acidic residues" evidence="15">
    <location>
        <begin position="1323"/>
        <end position="1335"/>
    </location>
</feature>
<feature type="compositionally biased region" description="Polar residues" evidence="15">
    <location>
        <begin position="1310"/>
        <end position="1319"/>
    </location>
</feature>
<feature type="compositionally biased region" description="Polar residues" evidence="15">
    <location>
        <begin position="1031"/>
        <end position="1050"/>
    </location>
</feature>
<dbReference type="STRING" id="1868482.ENSTSYP00000031370"/>
<dbReference type="GO" id="GO:0005694">
    <property type="term" value="C:chromosome"/>
    <property type="evidence" value="ECO:0007669"/>
    <property type="project" value="UniProtKB-SubCell"/>
</dbReference>
<evidence type="ECO:0000256" key="13">
    <source>
        <dbReference type="PROSITE-ProRule" id="PRU00175"/>
    </source>
</evidence>
<dbReference type="GO" id="GO:0003677">
    <property type="term" value="F:DNA binding"/>
    <property type="evidence" value="ECO:0007669"/>
    <property type="project" value="UniProtKB-KW"/>
</dbReference>
<feature type="compositionally biased region" description="Polar residues" evidence="15">
    <location>
        <begin position="1362"/>
        <end position="1373"/>
    </location>
</feature>
<comment type="subunit">
    <text evidence="12">Heterodimer with BARD1. Part of the BRCA1-associated genome surveillance complex (BASC), which contains BRCA1, MSH2, MSH6, MLH1, ATM, BLM, PMS2 and the MRE11-RAD50-NBN protein (MRN) complex. This association could be a dynamic process changing throughout the cell cycle and within subnuclear domains. Component of the BRCA1-A complex, at least composed of BRCA1, BARD1, UIMC1/RAP80, ABRAXAS1, BRCC3/BRCC36, BABAM2 and BABAM1/NBA1. Interacts (via the BRCT domains) with ABRAXAS1 (phosphorylated form); this is important for recruitment to sites of DNA damage. Can form a heterotetramer with two molecules of ABRAXAS1 (phosphorylated form). Component of the BRCA1-RBBP8 complex. Interacts (via the BRCT domains) with RBBP8 ('Ser-327' phosphorylated form); the interaction ubiquitinates RBBP8, regulates CHEK1 activation, and involves RBBP8 in BRCA1-dependent G2/M checkpoint control on DNA damage. Associates with RNA polymerase II holoenzyme. Interacts with SMC1A, NELFB, DCLRE1C, CLSPN. CHEK1, CHEK2, BAP1, BRCC3, UBXN1 and PCLAF. Interacts (via BRCT domains) with BRIP1 (phosphorylated form). Interacts with FANCD2 (ubiquitinated form). Interacts with H2AX (phosphorylated on 'Ser-140'). Interacts (via the BRCT domains) with ACACA (phosphorylated form); the interaction prevents dephosphorylation of ACACA. Part of a BRCA complex containing BRCA1, BRCA2 and PALB2. Interacts directly with PALB2; the interaction is essential for its function in HRR. Interacts directly with BRCA2; the interaction occurs only in the presence of PALB2 which serves as the bridging protein. Interacts (via the BRCT domains) with LMO4; the interaction represses the transcriptional activity of BRCA1. Interacts (via the BRCT domains) with CCAR2 (via N-terminus); the interaction represses the transcriptional activator activity of BRCA1. Interacts with EXD2. Interacts (via C-terminus) with DHX9; this interaction is direct and links BRCA1 to the RNA polymerase II holoenzyme.</text>
</comment>
<dbReference type="InterPro" id="IPR001841">
    <property type="entry name" value="Znf_RING"/>
</dbReference>
<dbReference type="InterPro" id="IPR036420">
    <property type="entry name" value="BRCT_dom_sf"/>
</dbReference>
<keyword evidence="3" id="KW-0479">Metal-binding</keyword>
<dbReference type="GO" id="GO:0070531">
    <property type="term" value="C:BRCA1-A complex"/>
    <property type="evidence" value="ECO:0007669"/>
    <property type="project" value="TreeGrafter"/>
</dbReference>
<dbReference type="GO" id="GO:0007095">
    <property type="term" value="P:mitotic G2 DNA damage checkpoint signaling"/>
    <property type="evidence" value="ECO:0007669"/>
    <property type="project" value="TreeGrafter"/>
</dbReference>
<evidence type="ECO:0000256" key="3">
    <source>
        <dbReference type="ARBA" id="ARBA00022723"/>
    </source>
</evidence>
<sequence length="1678" mass="188018">MDLSAVHVDEVQNVLNAMQKILECPICLELIKEPVSTKCDHIFCKFCMLKLLRQKNGPSQCPLCKNAVTKRSLQESTRFSQLVEELLKIIHAFELDTGLQFANSYNFAKKENNSSEHLKEEVSVIQSTGYRNRAKRLQQSEPENPTLETSLSVQLSNLEILRSLKTKQIQSQNKSVYIELGSDSSEDTVNKANYYSVKDQELLQITPQGARAEASLDSAKNAACEFSEKDITNTKHHQSSTNDLNIIEKHATERHPEKYQGSSVSNLHVEPCGTNTHAISLQHKNSRLLLTKDRMDVEKAAFCNKSKQPVLARSQQSRWAVSKETRNDRQTPSTEKKIHLNIDPLYERKEQKKQKPPCSQSPEDIQDVPWMTLNSSIQKVNEWFSRSDEILSSDDSHDEGFEPNAEVAGALEVPNKVDGYSCSSEKIDLLTSDPRDFLLHKSERNCSKPVESNIEDKVFGKTYRRKASFPNLSRGTDNLIGAFATELQIMQERPLTNKLKRRQRTTTGLQPEDFIKKADLLVVQKTPKKINQGASQMEQNGQVINIASNSHENETKGDYVQKKKDPNPTESLEKEFAFRTKAEPISSSISNMELELNIHNSKVPRKNRLKKKSSTRNIHALELVVNGNPSPTNHTELQIESCSSSEEIKKKNSDQMSVRNNRELLLMEDKEPTTGGKKSNKPNEQTSKRHAGDATPELKLTNMPGFFANCSNTNKLKTFVNSSVQREETEENLETIQVSKYIKDLVLSGERVLQTERCVESASITLVPDTDYGTQDSISLLEFNTPGKAKMAPNQHASQCTAIESTKKQIHGCSKDTRDYTEGFKDPLRCEVNHSQETSIEMEESELDIQYLQNMFKVSKRQSFALFSNPGNPEEECATVSAHSRSLRRESPKVTLEREQKKENPGKKKSNATHIQAISTTADFPVVCQKDKKPGDYAIKGDSSFFPSQFGGSETELITANKHGILQNPYYTQSLSPIRSFVKTKCQKNLSEERFEEHSTTPERTMGNKNIISNTVSTISKNIRESALKEASSSSTNEVGPSTNEVGSSGENVQAELGRNRGSKLNAILRLSLMQPEIYKQSPPISNCKQPEIKRQEENEGALLTVNKDFSEYLISDHLEQPIESSHVSQVCSETPDDLLDEDEIKENTSFTESDIKEKSVIFSKNVQQGEFSRSPNPVAHTCLPQDHQRGARKLESSEENISSEDEELPCFQHIIFGKVTNIPSQSVKHSTVATECLSKKTEENIVSLKNSLNDCSNQVILAKTSQEHHLSEEEKCSASLFSSQCSALEDLAANTNTQDPFLMFDPPSKQMSHQSENQEVVLSDEELVSDDEEREMGLEEDNHQEEQSVDSNLGEAASGYESETNLSEDCSRLSSQSDILTTQQRDTMQINLVQLQQEMAKLEAVLEQHGSQPSNSSPSLIADSCASEDLLNLEQNIPEKAVLMSQKSSEYPISQNPENLSADKFQVSPESSSSKNKEPGVERFSPSRSQLSDDRWDVHSHSGGLQSRHCPTHEELIKVVEEQKLEKSGSHYLMERSDLPRQDLEGAPNLASGICLFSDDPESDPSEDRASESAHVCSMPSKTSVLKLPQFQVAESAESLTAAHTTKTAEYNAREETMSKGKPELTPSMDRVNKRISMVVSGLTSKELMIVQKFARKHHISLTNLVTEETTHVIIKT</sequence>
<name>A0A3Q0E6V2_CARSF</name>
<dbReference type="GO" id="GO:0000724">
    <property type="term" value="P:double-strand break repair via homologous recombination"/>
    <property type="evidence" value="ECO:0007669"/>
    <property type="project" value="TreeGrafter"/>
</dbReference>
<dbReference type="FunFam" id="3.30.40.10:FF:000213">
    <property type="entry name" value="Breast cancer type 1 susceptibility protein homolog"/>
    <property type="match status" value="1"/>
</dbReference>
<evidence type="ECO:0000313" key="18">
    <source>
        <dbReference type="RefSeq" id="XP_021571899.1"/>
    </source>
</evidence>
<dbReference type="Gene3D" id="3.40.50.10190">
    <property type="entry name" value="BRCT domain"/>
    <property type="match status" value="1"/>
</dbReference>
<dbReference type="Pfam" id="PF00097">
    <property type="entry name" value="zf-C3HC4"/>
    <property type="match status" value="1"/>
</dbReference>
<feature type="region of interest" description="Disordered" evidence="15">
    <location>
        <begin position="1449"/>
        <end position="1513"/>
    </location>
</feature>
<keyword evidence="17" id="KW-1185">Reference proteome</keyword>
<comment type="subcellular location">
    <subcellularLocation>
        <location evidence="12">Nucleus</location>
    </subcellularLocation>
    <subcellularLocation>
        <location evidence="12">Chromosome</location>
    </subcellularLocation>
    <text evidence="12">Localizes at sites of DNA damage at double-strand breaks (DSBs); recruitment to DNA damage sites is mediated by the BRCA1-A complex.</text>
</comment>
<dbReference type="GO" id="GO:0008270">
    <property type="term" value="F:zinc ion binding"/>
    <property type="evidence" value="ECO:0007669"/>
    <property type="project" value="UniProtKB-KW"/>
</dbReference>
<dbReference type="SUPFAM" id="SSF57850">
    <property type="entry name" value="RING/U-box"/>
    <property type="match status" value="1"/>
</dbReference>
<keyword evidence="12" id="KW-0833">Ubl conjugation pathway</keyword>
<evidence type="ECO:0000256" key="5">
    <source>
        <dbReference type="ARBA" id="ARBA00022763"/>
    </source>
</evidence>
<dbReference type="GO" id="GO:0085020">
    <property type="term" value="P:protein K6-linked ubiquitination"/>
    <property type="evidence" value="ECO:0007669"/>
    <property type="project" value="UniProtKB-UniRule"/>
</dbReference>
<feature type="region of interest" description="Disordered" evidence="15">
    <location>
        <begin position="625"/>
        <end position="696"/>
    </location>
</feature>
<feature type="domain" description="RING-type" evidence="16">
    <location>
        <begin position="24"/>
        <end position="65"/>
    </location>
</feature>
<reference evidence="18" key="1">
    <citation type="submission" date="2025-08" db="UniProtKB">
        <authorList>
            <consortium name="RefSeq"/>
        </authorList>
    </citation>
    <scope>IDENTIFICATION</scope>
</reference>
<protein>
    <recommendedName>
        <fullName evidence="12">Breast cancer type 1 susceptibility protein homolog</fullName>
        <ecNumber evidence="12">2.3.2.27</ecNumber>
    </recommendedName>
</protein>
<dbReference type="PRINTS" id="PR00493">
    <property type="entry name" value="BRSTCANCERI"/>
</dbReference>
<keyword evidence="10 12" id="KW-0539">Nucleus</keyword>
<feature type="region of interest" description="Disordered" evidence="15">
    <location>
        <begin position="1172"/>
        <end position="1206"/>
    </location>
</feature>
<dbReference type="GO" id="GO:0045944">
    <property type="term" value="P:positive regulation of transcription by RNA polymerase II"/>
    <property type="evidence" value="ECO:0007669"/>
    <property type="project" value="TreeGrafter"/>
</dbReference>
<feature type="compositionally biased region" description="Basic and acidic residues" evidence="15">
    <location>
        <begin position="321"/>
        <end position="350"/>
    </location>
</feature>
<feature type="compositionally biased region" description="Basic and acidic residues" evidence="15">
    <location>
        <begin position="1336"/>
        <end position="1347"/>
    </location>
</feature>
<evidence type="ECO:0000256" key="14">
    <source>
        <dbReference type="SAM" id="Coils"/>
    </source>
</evidence>
<dbReference type="RefSeq" id="XP_021571899.1">
    <property type="nucleotide sequence ID" value="XM_021716224.1"/>
</dbReference>
<dbReference type="KEGG" id="csyr:103267879"/>
<dbReference type="CTD" id="672"/>
<keyword evidence="1" id="KW-0597">Phosphoprotein</keyword>
<gene>
    <name evidence="18" type="primary">BRCA1</name>
</gene>
<dbReference type="EC" id="2.3.2.27" evidence="12"/>
<keyword evidence="11 12" id="KW-0131">Cell cycle</keyword>
<dbReference type="GO" id="GO:0031436">
    <property type="term" value="C:BRCA1-BARD1 complex"/>
    <property type="evidence" value="ECO:0007669"/>
    <property type="project" value="UniProtKB-UniRule"/>
</dbReference>
<feature type="coiled-coil region" evidence="14">
    <location>
        <begin position="1386"/>
        <end position="1413"/>
    </location>
</feature>
<evidence type="ECO:0000256" key="9">
    <source>
        <dbReference type="ARBA" id="ARBA00023204"/>
    </source>
</evidence>
<dbReference type="Pfam" id="PF12820">
    <property type="entry name" value="BRCT_assoc"/>
    <property type="match status" value="1"/>
</dbReference>
<dbReference type="SMART" id="SM00184">
    <property type="entry name" value="RING"/>
    <property type="match status" value="1"/>
</dbReference>
<feature type="compositionally biased region" description="Basic and acidic residues" evidence="15">
    <location>
        <begin position="660"/>
        <end position="672"/>
    </location>
</feature>
<keyword evidence="2" id="KW-0808">Transferase</keyword>
<dbReference type="PIRSF" id="PIRSF001734">
    <property type="entry name" value="BRCA1"/>
    <property type="match status" value="1"/>
</dbReference>
<evidence type="ECO:0000256" key="10">
    <source>
        <dbReference type="ARBA" id="ARBA00023242"/>
    </source>
</evidence>
<dbReference type="PANTHER" id="PTHR13763">
    <property type="entry name" value="BREAST CANCER TYPE 1 SUSCEPTIBILITY PROTEIN BRCA1"/>
    <property type="match status" value="1"/>
</dbReference>
<feature type="non-terminal residue" evidence="18">
    <location>
        <position position="1678"/>
    </location>
</feature>
<dbReference type="Gene3D" id="3.30.40.10">
    <property type="entry name" value="Zinc/RING finger domain, C3HC4 (zinc finger)"/>
    <property type="match status" value="1"/>
</dbReference>
<keyword evidence="5 12" id="KW-0227">DNA damage</keyword>
<keyword evidence="14" id="KW-0175">Coiled coil</keyword>
<keyword evidence="12" id="KW-0238">DNA-binding</keyword>
<evidence type="ECO:0000256" key="12">
    <source>
        <dbReference type="PIRNR" id="PIRNR001734"/>
    </source>
</evidence>
<keyword evidence="7" id="KW-0862">Zinc</keyword>
<dbReference type="GO" id="GO:0043009">
    <property type="term" value="P:chordate embryonic development"/>
    <property type="evidence" value="ECO:0007669"/>
    <property type="project" value="TreeGrafter"/>
</dbReference>
<dbReference type="InterPro" id="IPR025994">
    <property type="entry name" value="BRCA1_serine_dom"/>
</dbReference>
<proteinExistence type="predicted"/>
<dbReference type="SUPFAM" id="SSF52113">
    <property type="entry name" value="BRCT domain"/>
    <property type="match status" value="1"/>
</dbReference>
<dbReference type="InterPro" id="IPR031099">
    <property type="entry name" value="BRCA1-associated"/>
</dbReference>
<feature type="compositionally biased region" description="Polar residues" evidence="15">
    <location>
        <begin position="627"/>
        <end position="638"/>
    </location>
</feature>
<evidence type="ECO:0000256" key="7">
    <source>
        <dbReference type="ARBA" id="ARBA00022833"/>
    </source>
</evidence>
<keyword evidence="8 12" id="KW-0233">DNA recombination</keyword>
<feature type="compositionally biased region" description="Polar residues" evidence="15">
    <location>
        <begin position="1449"/>
        <end position="1460"/>
    </location>
</feature>
<evidence type="ECO:0000256" key="11">
    <source>
        <dbReference type="ARBA" id="ARBA00023306"/>
    </source>
</evidence>
<comment type="catalytic activity">
    <reaction evidence="12">
        <text>S-ubiquitinyl-[E2 ubiquitin-conjugating enzyme]-L-cysteine + [acceptor protein]-L-lysine = [E2 ubiquitin-conjugating enzyme]-L-cysteine + N(6)-ubiquitinyl-[acceptor protein]-L-lysine.</text>
        <dbReference type="EC" id="2.3.2.27"/>
    </reaction>
</comment>
<dbReference type="InterPro" id="IPR017907">
    <property type="entry name" value="Znf_RING_CS"/>
</dbReference>
<feature type="region of interest" description="Disordered" evidence="15">
    <location>
        <begin position="1027"/>
        <end position="1050"/>
    </location>
</feature>
<evidence type="ECO:0000256" key="4">
    <source>
        <dbReference type="ARBA" id="ARBA00022737"/>
    </source>
</evidence>
<dbReference type="InterPro" id="IPR011364">
    <property type="entry name" value="BRCA1"/>
</dbReference>
<evidence type="ECO:0000256" key="8">
    <source>
        <dbReference type="ARBA" id="ARBA00023172"/>
    </source>
</evidence>
<dbReference type="Proteomes" id="UP000189704">
    <property type="component" value="Unplaced"/>
</dbReference>
<dbReference type="InterPro" id="IPR018957">
    <property type="entry name" value="Znf_C3HC4_RING-type"/>
</dbReference>
<feature type="compositionally biased region" description="Basic and acidic residues" evidence="15">
    <location>
        <begin position="1187"/>
        <end position="1197"/>
    </location>
</feature>
<dbReference type="PANTHER" id="PTHR13763:SF0">
    <property type="entry name" value="BREAST CANCER TYPE 1 SUSCEPTIBILITY PROTEIN"/>
    <property type="match status" value="1"/>
</dbReference>
<feature type="region of interest" description="Disordered" evidence="15">
    <location>
        <begin position="550"/>
        <end position="570"/>
    </location>
</feature>
<feature type="compositionally biased region" description="Basic and acidic residues" evidence="15">
    <location>
        <begin position="551"/>
        <end position="570"/>
    </location>
</feature>
<feature type="region of interest" description="Disordered" evidence="15">
    <location>
        <begin position="1299"/>
        <end position="1373"/>
    </location>
</feature>
<dbReference type="InterPro" id="IPR013083">
    <property type="entry name" value="Znf_RING/FYVE/PHD"/>
</dbReference>
<evidence type="ECO:0000313" key="17">
    <source>
        <dbReference type="Proteomes" id="UP000189704"/>
    </source>
</evidence>
<keyword evidence="4" id="KW-0677">Repeat</keyword>
<keyword evidence="12" id="KW-0158">Chromosome</keyword>
<organism evidence="17 18">
    <name type="scientific">Carlito syrichta</name>
    <name type="common">Philippine tarsier</name>
    <name type="synonym">Tarsius syrichta</name>
    <dbReference type="NCBI Taxonomy" id="1868482"/>
    <lineage>
        <taxon>Eukaryota</taxon>
        <taxon>Metazoa</taxon>
        <taxon>Chordata</taxon>
        <taxon>Craniata</taxon>
        <taxon>Vertebrata</taxon>
        <taxon>Euteleostomi</taxon>
        <taxon>Mammalia</taxon>
        <taxon>Eutheria</taxon>
        <taxon>Euarchontoglires</taxon>
        <taxon>Primates</taxon>
        <taxon>Haplorrhini</taxon>
        <taxon>Tarsiiformes</taxon>
        <taxon>Tarsiidae</taxon>
        <taxon>Carlito</taxon>
    </lineage>
</organism>
<dbReference type="GO" id="GO:0051865">
    <property type="term" value="P:protein autoubiquitination"/>
    <property type="evidence" value="ECO:0007669"/>
    <property type="project" value="UniProtKB-UniRule"/>
</dbReference>
<evidence type="ECO:0000256" key="1">
    <source>
        <dbReference type="ARBA" id="ARBA00022553"/>
    </source>
</evidence>
<accession>A0A3Q0E6V2</accession>
<dbReference type="CDD" id="cd16498">
    <property type="entry name" value="RING-HC_BRCA1"/>
    <property type="match status" value="1"/>
</dbReference>
<keyword evidence="9 12" id="KW-0234">DNA repair</keyword>